<dbReference type="RefSeq" id="WP_311367076.1">
    <property type="nucleotide sequence ID" value="NZ_JAVRHX010000001.1"/>
</dbReference>
<dbReference type="PANTHER" id="PTHR42194:SF1">
    <property type="entry name" value="UPF0276 PROTEIN HI_1600"/>
    <property type="match status" value="1"/>
</dbReference>
<dbReference type="EMBL" id="JAVRHX010000001">
    <property type="protein sequence ID" value="MDT0593568.1"/>
    <property type="molecule type" value="Genomic_DNA"/>
</dbReference>
<dbReference type="PANTHER" id="PTHR42194">
    <property type="entry name" value="UPF0276 PROTEIN HI_1600"/>
    <property type="match status" value="1"/>
</dbReference>
<accession>A0ABU2ZLR3</accession>
<sequence>MPSTHLQPEPIIGVGLRHPHYNHALSTELNHQSVEHTIDFVEIHAENFFANGGISIDLLRDASEKYKVSVHGTSLGLGSNLSVPKETLEQFAKVVNTADAYLVSEHLCFNRAQVGGRILHSGDLLPLAYNDKSLQVLSDNVQHVQSIIKRPILIENLSAYLQPRYVDELATDTMTEAAFLIELCKRAGCGLLLDLNNLIVNALNKKETNIIDKIFEQIQSIPAELIGEIHLAGFSDKRVNGFIVDDHACSVSQTCWSLYQRVISHVGLKPTLVEWDNDLPSWDVLLAEANKARAINTELMTQ</sequence>
<evidence type="ECO:0000313" key="2">
    <source>
        <dbReference type="Proteomes" id="UP001253545"/>
    </source>
</evidence>
<keyword evidence="2" id="KW-1185">Reference proteome</keyword>
<dbReference type="Proteomes" id="UP001253545">
    <property type="component" value="Unassembled WGS sequence"/>
</dbReference>
<name>A0ABU2ZLR3_9ALTE</name>
<protein>
    <submittedName>
        <fullName evidence="1">DUF692 domain-containing protein</fullName>
    </submittedName>
</protein>
<evidence type="ECO:0000313" key="1">
    <source>
        <dbReference type="EMBL" id="MDT0593568.1"/>
    </source>
</evidence>
<dbReference type="NCBIfam" id="NF003818">
    <property type="entry name" value="PRK05409.1"/>
    <property type="match status" value="1"/>
</dbReference>
<comment type="caution">
    <text evidence="1">The sequence shown here is derived from an EMBL/GenBank/DDBJ whole genome shotgun (WGS) entry which is preliminary data.</text>
</comment>
<proteinExistence type="predicted"/>
<dbReference type="Gene3D" id="3.20.20.150">
    <property type="entry name" value="Divalent-metal-dependent TIM barrel enzymes"/>
    <property type="match status" value="1"/>
</dbReference>
<gene>
    <name evidence="1" type="ORF">RM552_01765</name>
</gene>
<dbReference type="Pfam" id="PF05114">
    <property type="entry name" value="MbnB_TglH_ChrH"/>
    <property type="match status" value="1"/>
</dbReference>
<organism evidence="1 2">
    <name type="scientific">Glaciecola petra</name>
    <dbReference type="NCBI Taxonomy" id="3075602"/>
    <lineage>
        <taxon>Bacteria</taxon>
        <taxon>Pseudomonadati</taxon>
        <taxon>Pseudomonadota</taxon>
        <taxon>Gammaproteobacteria</taxon>
        <taxon>Alteromonadales</taxon>
        <taxon>Alteromonadaceae</taxon>
        <taxon>Glaciecola</taxon>
    </lineage>
</organism>
<dbReference type="InterPro" id="IPR007801">
    <property type="entry name" value="MbnB/TglH/ChrH"/>
</dbReference>
<reference evidence="1 2" key="1">
    <citation type="submission" date="2023-09" db="EMBL/GenBank/DDBJ databases">
        <authorList>
            <person name="Rey-Velasco X."/>
        </authorList>
    </citation>
    <scope>NUCLEOTIDE SEQUENCE [LARGE SCALE GENOMIC DNA]</scope>
    <source>
        <strain evidence="1 2">P117</strain>
    </source>
</reference>